<protein>
    <submittedName>
        <fullName evidence="5">CFA58 protein</fullName>
    </submittedName>
</protein>
<feature type="coiled-coil region" evidence="2">
    <location>
        <begin position="104"/>
        <end position="442"/>
    </location>
</feature>
<feature type="domain" description="Cilia- and flagella-associated protein 58 central coiled coil" evidence="4">
    <location>
        <begin position="353"/>
        <end position="657"/>
    </location>
</feature>
<dbReference type="AlphaFoldDB" id="A0A7L1C1G7"/>
<feature type="coiled-coil region" evidence="2">
    <location>
        <begin position="27"/>
        <end position="61"/>
    </location>
</feature>
<feature type="region of interest" description="Disordered" evidence="3">
    <location>
        <begin position="816"/>
        <end position="861"/>
    </location>
</feature>
<feature type="coiled-coil region" evidence="2">
    <location>
        <begin position="632"/>
        <end position="690"/>
    </location>
</feature>
<feature type="compositionally biased region" description="Basic and acidic residues" evidence="3">
    <location>
        <begin position="816"/>
        <end position="830"/>
    </location>
</feature>
<gene>
    <name evidence="5" type="primary">Cfap58</name>
    <name evidence="5" type="ORF">ILLCLE_R07972</name>
</gene>
<sequence>YLEESAFEALEKDSQEFISILSRDEALEKFRVEYEKLLAIMKKSRENEKHLMEKCRKLSAELAEKSSKVAVLTKLTHDDGETISSLKSELEKAWKMVDKVYEREQKTKETISSLKTEISRLNNLMKEKAGQEYNVEDLLRFQEEVTEERDQLLSEVVQLRQSLTEITEQQQETEKAKNEAEQAVLQLQQEIQLRQSEELRETRKKEKMETELKNLLAEMENKQAEVQKLQQQIENDKEEQLNIENNLREQKVLNEKAGKELEQMKMKYQKLTEESEQQSAMIDDVMKDIGQKTAQLKEVEDEAAQMRLDISKLSKVRDVLQHKLRTAEEQKVDAEHEKSMLKNQIIRLEKELETAKKQAETDKRTIDGLVRERDMLNQNLIKATNATQKQIDLVKLHEQSKQNLESEIHNYKIEAQKQRKIIYQLEKERESFIKETSELKEKVLQSMKDLEIHQIQICDYEKEVQVQMIKLKQQQNLCETLRAERTLYSKNLIEAKDEIAEMKMKLKNATRQLEHLKEELKEKDIALEKAHVEFQQSEDEKESLKAELLKMTKQAQEARAYIANQEAEEKNLLKIIAEADVERLRQKKEFDKVLSERHALGTQLIHRNDEVALLYEKIKIQQAILNRGETEYRQRMEDVRILKLEIKKLRREKGILGKSVANVDELRQEFNHMQKELLREQTRCKLLEEELQKPLQVHRWRKLEASDPTTFELILKVQRLQKRLISKTGEVIEKEFLLQEKEKLYVELRHVLARQPGPEAAEQLQQFRNLLREKTKQIKALSSELSMCETQSKEYKQEIERLNNELLEVKKKYLSQKRKEQQKKEKERSTTDMGTKLPPLKTAVPHFNTGGFPLSKPIPKI</sequence>
<feature type="non-terminal residue" evidence="5">
    <location>
        <position position="1"/>
    </location>
</feature>
<evidence type="ECO:0000259" key="4">
    <source>
        <dbReference type="Pfam" id="PF21771"/>
    </source>
</evidence>
<name>A0A7L1C1G7_9PASS</name>
<evidence type="ECO:0000256" key="1">
    <source>
        <dbReference type="ARBA" id="ARBA00023054"/>
    </source>
</evidence>
<dbReference type="GO" id="GO:0005856">
    <property type="term" value="C:cytoskeleton"/>
    <property type="evidence" value="ECO:0007669"/>
    <property type="project" value="TreeGrafter"/>
</dbReference>
<dbReference type="EMBL" id="VXBB01013297">
    <property type="protein sequence ID" value="NXM58935.1"/>
    <property type="molecule type" value="Genomic_DNA"/>
</dbReference>
<keyword evidence="6" id="KW-1185">Reference proteome</keyword>
<accession>A0A7L1C1G7</accession>
<feature type="coiled-coil region" evidence="2">
    <location>
        <begin position="478"/>
        <end position="582"/>
    </location>
</feature>
<dbReference type="PANTHER" id="PTHR32083:SF31">
    <property type="entry name" value="CILIA- AND FLAGELLA-ASSOCIATED PROTEIN 58"/>
    <property type="match status" value="1"/>
</dbReference>
<feature type="non-terminal residue" evidence="5">
    <location>
        <position position="861"/>
    </location>
</feature>
<dbReference type="PANTHER" id="PTHR32083">
    <property type="entry name" value="CILIA AND FLAGELLA-ASSOCIATED PROTEIN 58-RELATED"/>
    <property type="match status" value="1"/>
</dbReference>
<proteinExistence type="predicted"/>
<dbReference type="Proteomes" id="UP000534634">
    <property type="component" value="Unassembled WGS sequence"/>
</dbReference>
<evidence type="ECO:0000313" key="6">
    <source>
        <dbReference type="Proteomes" id="UP000534634"/>
    </source>
</evidence>
<keyword evidence="1 2" id="KW-0175">Coiled coil</keyword>
<dbReference type="Pfam" id="PF21771">
    <property type="entry name" value="CFAP58_CC"/>
    <property type="match status" value="1"/>
</dbReference>
<organism evidence="5 6">
    <name type="scientific">Illadopsis cleaveri</name>
    <name type="common">blackcap illadopsis</name>
    <dbReference type="NCBI Taxonomy" id="201329"/>
    <lineage>
        <taxon>Eukaryota</taxon>
        <taxon>Metazoa</taxon>
        <taxon>Chordata</taxon>
        <taxon>Craniata</taxon>
        <taxon>Vertebrata</taxon>
        <taxon>Euteleostomi</taxon>
        <taxon>Archelosauria</taxon>
        <taxon>Archosauria</taxon>
        <taxon>Dinosauria</taxon>
        <taxon>Saurischia</taxon>
        <taxon>Theropoda</taxon>
        <taxon>Coelurosauria</taxon>
        <taxon>Aves</taxon>
        <taxon>Neognathae</taxon>
        <taxon>Neoaves</taxon>
        <taxon>Telluraves</taxon>
        <taxon>Australaves</taxon>
        <taxon>Passeriformes</taxon>
        <taxon>Sylvioidea</taxon>
        <taxon>Timaliidae</taxon>
        <taxon>Illadopsis</taxon>
    </lineage>
</organism>
<comment type="caution">
    <text evidence="5">The sequence shown here is derived from an EMBL/GenBank/DDBJ whole genome shotgun (WGS) entry which is preliminary data.</text>
</comment>
<reference evidence="5 6" key="1">
    <citation type="submission" date="2019-09" db="EMBL/GenBank/DDBJ databases">
        <title>Bird 10,000 Genomes (B10K) Project - Family phase.</title>
        <authorList>
            <person name="Zhang G."/>
        </authorList>
    </citation>
    <scope>NUCLEOTIDE SEQUENCE [LARGE SCALE GENOMIC DNA]</scope>
    <source>
        <strain evidence="5">B10K-DU-002-01</strain>
        <tissue evidence="5">Muscle</tissue>
    </source>
</reference>
<evidence type="ECO:0000256" key="3">
    <source>
        <dbReference type="SAM" id="MobiDB-lite"/>
    </source>
</evidence>
<evidence type="ECO:0000313" key="5">
    <source>
        <dbReference type="EMBL" id="NXM58935.1"/>
    </source>
</evidence>
<dbReference type="InterPro" id="IPR049270">
    <property type="entry name" value="CFAP58_CC"/>
</dbReference>
<evidence type="ECO:0000256" key="2">
    <source>
        <dbReference type="SAM" id="Coils"/>
    </source>
</evidence>